<dbReference type="OrthoDB" id="9802039at2"/>
<dbReference type="Proteomes" id="UP000245166">
    <property type="component" value="Unassembled WGS sequence"/>
</dbReference>
<dbReference type="Pfam" id="PF00376">
    <property type="entry name" value="MerR"/>
    <property type="match status" value="1"/>
</dbReference>
<dbReference type="SUPFAM" id="SSF46955">
    <property type="entry name" value="Putative DNA-binding domain"/>
    <property type="match status" value="1"/>
</dbReference>
<dbReference type="GO" id="GO:0003700">
    <property type="term" value="F:DNA-binding transcription factor activity"/>
    <property type="evidence" value="ECO:0007669"/>
    <property type="project" value="InterPro"/>
</dbReference>
<keyword evidence="1" id="KW-0238">DNA-binding</keyword>
<dbReference type="InterPro" id="IPR000551">
    <property type="entry name" value="MerR-type_HTH_dom"/>
</dbReference>
<dbReference type="CDD" id="cd00592">
    <property type="entry name" value="HTH_MerR-like"/>
    <property type="match status" value="1"/>
</dbReference>
<organism evidence="3 4">
    <name type="scientific">Serinibacter arcticus</name>
    <dbReference type="NCBI Taxonomy" id="1655435"/>
    <lineage>
        <taxon>Bacteria</taxon>
        <taxon>Bacillati</taxon>
        <taxon>Actinomycetota</taxon>
        <taxon>Actinomycetes</taxon>
        <taxon>Micrococcales</taxon>
        <taxon>Beutenbergiaceae</taxon>
        <taxon>Serinibacter</taxon>
    </lineage>
</organism>
<dbReference type="RefSeq" id="WP_109229882.1">
    <property type="nucleotide sequence ID" value="NZ_PYHR01000002.1"/>
</dbReference>
<accession>A0A2U1ZWZ7</accession>
<sequence>MHSGELARFAGVSVRTLRHYHQVGVLPEPERRSNGYRDYGVRHLVRVLRIRRLAALGLPLERMPALLDDITGDPGALLAELDGELAAEIDRLSRQREVIARLRLAGGAPDVPPDLAPFLAALAARLPPDLAAMDRDQTVLVAHLVGEDHGPALARLYERISAPEALAEIAERFGRLGPDSTDDDVADVAERYVVALDGALDELADLSPSIDPRRASDVAQYSTELLNEQQRRVVALLERRLADRADGGVTS</sequence>
<dbReference type="InterPro" id="IPR047057">
    <property type="entry name" value="MerR_fam"/>
</dbReference>
<evidence type="ECO:0000313" key="3">
    <source>
        <dbReference type="EMBL" id="PWD51501.1"/>
    </source>
</evidence>
<dbReference type="EMBL" id="PYHR01000002">
    <property type="protein sequence ID" value="PWD51501.1"/>
    <property type="molecule type" value="Genomic_DNA"/>
</dbReference>
<protein>
    <submittedName>
        <fullName evidence="3">MerR family transcriptional regulator</fullName>
    </submittedName>
</protein>
<evidence type="ECO:0000256" key="1">
    <source>
        <dbReference type="ARBA" id="ARBA00023125"/>
    </source>
</evidence>
<dbReference type="AlphaFoldDB" id="A0A2U1ZWZ7"/>
<dbReference type="SMART" id="SM00422">
    <property type="entry name" value="HTH_MERR"/>
    <property type="match status" value="1"/>
</dbReference>
<proteinExistence type="predicted"/>
<reference evidence="3 4" key="1">
    <citation type="submission" date="2018-03" db="EMBL/GenBank/DDBJ databases">
        <title>Genome assembly of novel Miniimonas species PCH200.</title>
        <authorList>
            <person name="Thakur V."/>
            <person name="Kumar V."/>
            <person name="Singh D."/>
        </authorList>
    </citation>
    <scope>NUCLEOTIDE SEQUENCE [LARGE SCALE GENOMIC DNA]</scope>
    <source>
        <strain evidence="3 4">PCH200</strain>
    </source>
</reference>
<dbReference type="PANTHER" id="PTHR30204:SF93">
    <property type="entry name" value="HTH MERR-TYPE DOMAIN-CONTAINING PROTEIN"/>
    <property type="match status" value="1"/>
</dbReference>
<dbReference type="Gene3D" id="1.10.1660.10">
    <property type="match status" value="1"/>
</dbReference>
<dbReference type="PANTHER" id="PTHR30204">
    <property type="entry name" value="REDOX-CYCLING DRUG-SENSING TRANSCRIPTIONAL ACTIVATOR SOXR"/>
    <property type="match status" value="1"/>
</dbReference>
<dbReference type="PRINTS" id="PR00040">
    <property type="entry name" value="HTHMERR"/>
</dbReference>
<keyword evidence="4" id="KW-1185">Reference proteome</keyword>
<dbReference type="InterPro" id="IPR009061">
    <property type="entry name" value="DNA-bd_dom_put_sf"/>
</dbReference>
<evidence type="ECO:0000313" key="4">
    <source>
        <dbReference type="Proteomes" id="UP000245166"/>
    </source>
</evidence>
<comment type="caution">
    <text evidence="3">The sequence shown here is derived from an EMBL/GenBank/DDBJ whole genome shotgun (WGS) entry which is preliminary data.</text>
</comment>
<evidence type="ECO:0000259" key="2">
    <source>
        <dbReference type="PROSITE" id="PS50937"/>
    </source>
</evidence>
<name>A0A2U1ZWZ7_9MICO</name>
<dbReference type="GO" id="GO:0003677">
    <property type="term" value="F:DNA binding"/>
    <property type="evidence" value="ECO:0007669"/>
    <property type="project" value="UniProtKB-KW"/>
</dbReference>
<gene>
    <name evidence="3" type="ORF">C8046_13380</name>
</gene>
<feature type="domain" description="HTH merR-type" evidence="2">
    <location>
        <begin position="1"/>
        <end position="69"/>
    </location>
</feature>
<dbReference type="PROSITE" id="PS50937">
    <property type="entry name" value="HTH_MERR_2"/>
    <property type="match status" value="1"/>
</dbReference>